<evidence type="ECO:0000313" key="9">
    <source>
        <dbReference type="EMBL" id="KXS99173.1"/>
    </source>
</evidence>
<dbReference type="PANTHER" id="PTHR24324">
    <property type="entry name" value="HOMEOBOX PROTEIN HHEX"/>
    <property type="match status" value="1"/>
</dbReference>
<keyword evidence="10" id="KW-1185">Reference proteome</keyword>
<evidence type="ECO:0000256" key="5">
    <source>
        <dbReference type="PROSITE-ProRule" id="PRU00108"/>
    </source>
</evidence>
<keyword evidence="2 5" id="KW-0238">DNA-binding</keyword>
<dbReference type="OrthoDB" id="6159439at2759"/>
<keyword evidence="3 5" id="KW-0371">Homeobox</keyword>
<evidence type="ECO:0000256" key="3">
    <source>
        <dbReference type="ARBA" id="ARBA00023155"/>
    </source>
</evidence>
<dbReference type="GO" id="GO:0000978">
    <property type="term" value="F:RNA polymerase II cis-regulatory region sequence-specific DNA binding"/>
    <property type="evidence" value="ECO:0007669"/>
    <property type="project" value="TreeGrafter"/>
</dbReference>
<proteinExistence type="predicted"/>
<dbReference type="SMART" id="SM00389">
    <property type="entry name" value="HOX"/>
    <property type="match status" value="1"/>
</dbReference>
<evidence type="ECO:0000256" key="7">
    <source>
        <dbReference type="SAM" id="MobiDB-lite"/>
    </source>
</evidence>
<name>A0A139H9R1_9PEZI</name>
<accession>A0A139H9R1</accession>
<dbReference type="AlphaFoldDB" id="A0A139H9R1"/>
<gene>
    <name evidence="9" type="ORF">AC578_3035</name>
</gene>
<dbReference type="InterPro" id="IPR051000">
    <property type="entry name" value="Homeobox_DNA-bind_prot"/>
</dbReference>
<evidence type="ECO:0000259" key="8">
    <source>
        <dbReference type="PROSITE" id="PS50071"/>
    </source>
</evidence>
<dbReference type="PANTHER" id="PTHR24324:SF5">
    <property type="entry name" value="HEMATOPOIETICALLY-EXPRESSED HOMEOBOX PROTEIN HHEX"/>
    <property type="match status" value="1"/>
</dbReference>
<dbReference type="GO" id="GO:0000981">
    <property type="term" value="F:DNA-binding transcription factor activity, RNA polymerase II-specific"/>
    <property type="evidence" value="ECO:0007669"/>
    <property type="project" value="InterPro"/>
</dbReference>
<dbReference type="GO" id="GO:0030154">
    <property type="term" value="P:cell differentiation"/>
    <property type="evidence" value="ECO:0007669"/>
    <property type="project" value="TreeGrafter"/>
</dbReference>
<evidence type="ECO:0000313" key="10">
    <source>
        <dbReference type="Proteomes" id="UP000070133"/>
    </source>
</evidence>
<feature type="domain" description="Homeobox" evidence="8">
    <location>
        <begin position="66"/>
        <end position="126"/>
    </location>
</feature>
<dbReference type="STRING" id="321146.A0A139H9R1"/>
<comment type="caution">
    <text evidence="9">The sequence shown here is derived from an EMBL/GenBank/DDBJ whole genome shotgun (WGS) entry which is preliminary data.</text>
</comment>
<feature type="region of interest" description="Disordered" evidence="7">
    <location>
        <begin position="594"/>
        <end position="677"/>
    </location>
</feature>
<evidence type="ECO:0000256" key="2">
    <source>
        <dbReference type="ARBA" id="ARBA00023125"/>
    </source>
</evidence>
<keyword evidence="4 5" id="KW-0539">Nucleus</keyword>
<dbReference type="SUPFAM" id="SSF46689">
    <property type="entry name" value="Homeodomain-like"/>
    <property type="match status" value="1"/>
</dbReference>
<dbReference type="Gene3D" id="1.10.10.60">
    <property type="entry name" value="Homeodomain-like"/>
    <property type="match status" value="1"/>
</dbReference>
<sequence length="730" mass="79512">MADVMQPQQLAQPHQQDAKLKMTPPLSSPNNASTTNSNASSVNANTSTNASTNSRRPPRKSTLTQQQKNQKRQRATQDQLMTLEVEFNKNPTPTALVRERIASEINMTERSVQIWFQNRRAKIKNIAKRSIESGEDCDSIPESMRQYLAMQAYGPGKGLPGTMLGRVGPGFAPYGNGSLCLNTDTSSSKVVIQHFHCRSLSIGTWRRVGQSTMDLVIFYSPDKACVTYYINNDSAGYKIEYPFAWIKNITLEQGDVLAPAEGASQRSGGLVIELTRPPKFYMDSSGSGGFYECGDFTEDQQASQVMVHHLGGPSKVLSGQLAKLVSLDAYQNRHNNFFDPGAFAVSAPVSPIGHRPASQPNHMMHPHTGMHLFPPQDQHVGLMGPPGPRGHKRQRSRSVPVAIDLNMLRQQGPMPSFLIQEENQPPHVPMQDPNIFAPVPQHQVPQGFANGAAGPHLSIDTSSGYNMGLQFNGSLSATTANSPSEYGTPGFFTSAPAAEGMQSTHFNPQFNNGFLAVDPGSMLGTSTTPLSAVTSHGDPIIADHSPPLNGMGRSQSADIFGTPGEHSQLGDEALYLSESFNKQIALPFRSPIAEDTFQSPMPEGMFNFQSPPASGPDGNLNMNGQSQMNYQSPQHDPTGSNYQSPSQQPGQMHQDSGVSFSTPSQDQTAMFNSPGENGMLYQDSKMYSSPGQMHHVSDEQQMFHQSPGPGFDMQNQQMFFVDPHSLGQQQ</sequence>
<feature type="compositionally biased region" description="Low complexity" evidence="7">
    <location>
        <begin position="1"/>
        <end position="15"/>
    </location>
</feature>
<dbReference type="Pfam" id="PF00046">
    <property type="entry name" value="Homeodomain"/>
    <property type="match status" value="1"/>
</dbReference>
<dbReference type="EMBL" id="LFZN01000097">
    <property type="protein sequence ID" value="KXS99173.1"/>
    <property type="molecule type" value="Genomic_DNA"/>
</dbReference>
<feature type="region of interest" description="Disordered" evidence="7">
    <location>
        <begin position="1"/>
        <end position="76"/>
    </location>
</feature>
<feature type="compositionally biased region" description="Polar residues" evidence="7">
    <location>
        <begin position="620"/>
        <end position="675"/>
    </location>
</feature>
<dbReference type="InterPro" id="IPR001356">
    <property type="entry name" value="HD"/>
</dbReference>
<reference evidence="9 10" key="1">
    <citation type="submission" date="2015-07" db="EMBL/GenBank/DDBJ databases">
        <title>Comparative genomics of the Sigatoka disease complex on banana suggests a link between parallel evolutionary changes in Pseudocercospora fijiensis and Pseudocercospora eumusae and increased virulence on the banana host.</title>
        <authorList>
            <person name="Chang T.-C."/>
            <person name="Salvucci A."/>
            <person name="Crous P.W."/>
            <person name="Stergiopoulos I."/>
        </authorList>
    </citation>
    <scope>NUCLEOTIDE SEQUENCE [LARGE SCALE GENOMIC DNA]</scope>
    <source>
        <strain evidence="9 10">CBS 114824</strain>
    </source>
</reference>
<dbReference type="InterPro" id="IPR009057">
    <property type="entry name" value="Homeodomain-like_sf"/>
</dbReference>
<organism evidence="9 10">
    <name type="scientific">Pseudocercospora eumusae</name>
    <dbReference type="NCBI Taxonomy" id="321146"/>
    <lineage>
        <taxon>Eukaryota</taxon>
        <taxon>Fungi</taxon>
        <taxon>Dikarya</taxon>
        <taxon>Ascomycota</taxon>
        <taxon>Pezizomycotina</taxon>
        <taxon>Dothideomycetes</taxon>
        <taxon>Dothideomycetidae</taxon>
        <taxon>Mycosphaerellales</taxon>
        <taxon>Mycosphaerellaceae</taxon>
        <taxon>Pseudocercospora</taxon>
    </lineage>
</organism>
<dbReference type="GO" id="GO:0005634">
    <property type="term" value="C:nucleus"/>
    <property type="evidence" value="ECO:0007669"/>
    <property type="project" value="UniProtKB-SubCell"/>
</dbReference>
<protein>
    <recommendedName>
        <fullName evidence="8">Homeobox domain-containing protein</fullName>
    </recommendedName>
</protein>
<feature type="compositionally biased region" description="Low complexity" evidence="7">
    <location>
        <begin position="28"/>
        <end position="54"/>
    </location>
</feature>
<dbReference type="PROSITE" id="PS50071">
    <property type="entry name" value="HOMEOBOX_2"/>
    <property type="match status" value="1"/>
</dbReference>
<evidence type="ECO:0000256" key="1">
    <source>
        <dbReference type="ARBA" id="ARBA00004123"/>
    </source>
</evidence>
<dbReference type="PROSITE" id="PS00027">
    <property type="entry name" value="HOMEOBOX_1"/>
    <property type="match status" value="1"/>
</dbReference>
<evidence type="ECO:0000256" key="6">
    <source>
        <dbReference type="RuleBase" id="RU000682"/>
    </source>
</evidence>
<dbReference type="InterPro" id="IPR017970">
    <property type="entry name" value="Homeobox_CS"/>
</dbReference>
<comment type="subcellular location">
    <subcellularLocation>
        <location evidence="1 5 6">Nucleus</location>
    </subcellularLocation>
</comment>
<evidence type="ECO:0000256" key="4">
    <source>
        <dbReference type="ARBA" id="ARBA00023242"/>
    </source>
</evidence>
<dbReference type="Proteomes" id="UP000070133">
    <property type="component" value="Unassembled WGS sequence"/>
</dbReference>
<feature type="DNA-binding region" description="Homeobox" evidence="5">
    <location>
        <begin position="68"/>
        <end position="127"/>
    </location>
</feature>
<dbReference type="CDD" id="cd00086">
    <property type="entry name" value="homeodomain"/>
    <property type="match status" value="1"/>
</dbReference>